<dbReference type="CDD" id="cd00093">
    <property type="entry name" value="HTH_XRE"/>
    <property type="match status" value="1"/>
</dbReference>
<proteinExistence type="predicted"/>
<keyword evidence="1" id="KW-0238">DNA-binding</keyword>
<dbReference type="PROSITE" id="PS50943">
    <property type="entry name" value="HTH_CROC1"/>
    <property type="match status" value="1"/>
</dbReference>
<dbReference type="SMART" id="SM00530">
    <property type="entry name" value="HTH_XRE"/>
    <property type="match status" value="1"/>
</dbReference>
<accession>A0A6N7IXX2</accession>
<dbReference type="PANTHER" id="PTHR36924">
    <property type="entry name" value="ANTITOXIN HIGA-1"/>
    <property type="match status" value="1"/>
</dbReference>
<evidence type="ECO:0000256" key="1">
    <source>
        <dbReference type="ARBA" id="ARBA00023125"/>
    </source>
</evidence>
<dbReference type="SUPFAM" id="SSF47413">
    <property type="entry name" value="lambda repressor-like DNA-binding domains"/>
    <property type="match status" value="1"/>
</dbReference>
<keyword evidence="4" id="KW-1185">Reference proteome</keyword>
<evidence type="ECO:0000313" key="3">
    <source>
        <dbReference type="EMBL" id="MQN01195.1"/>
    </source>
</evidence>
<reference evidence="3" key="1">
    <citation type="journal article" date="2020" name="Appl. Environ. Microbiol.">
        <title>Medium-Chain Fatty Acid Synthesis by 'Candidatus Weimeria bifida' gen. nov., sp. nov., and 'Candidatus Pseudoramibacter fermentans' sp. nov.</title>
        <authorList>
            <person name="Scarborough M.J."/>
            <person name="Myers K.S."/>
            <person name="Donohue T.J."/>
            <person name="Noguera D.R."/>
        </authorList>
    </citation>
    <scope>NUCLEOTIDE SEQUENCE</scope>
    <source>
        <strain evidence="3">LCO1.1</strain>
    </source>
</reference>
<dbReference type="InterPro" id="IPR010982">
    <property type="entry name" value="Lambda_DNA-bd_dom_sf"/>
</dbReference>
<sequence>MSNYKEYHDRIAFHPGYYIEEIIDESGLSQKDFASRLDTTAKNLSILVRGEQSLSIEMAVKLSRMMGTSVDFWLNLQKNYDTLIAEFESDRELEQEKKVFKYLDYKYFRDNFNLPDFPRKINEQIKSLREFLNVASLSVLTKPNMSVSFRSMSGHMKEANTVRANAMVQIAINKALKIDVPKYDKKKFEDAVEYALTLTTKHSGFYTLLREKFAEAGVVFVILPNLPGSGINGATKRLGRSVMLMVNDRRLYSDTFWFTLFHEIGHIMNGDYGISFEEEHDNHESRADKYAEDKLIPPDEYASFLKNNHFDESAIREFASSIERDPGIVLGRLQNDKKVAFSNNALSKALRHKYWVNGDGSYCPKI</sequence>
<evidence type="ECO:0000259" key="2">
    <source>
        <dbReference type="PROSITE" id="PS50943"/>
    </source>
</evidence>
<evidence type="ECO:0000313" key="4">
    <source>
        <dbReference type="Proteomes" id="UP000460257"/>
    </source>
</evidence>
<feature type="domain" description="HTH cro/C1-type" evidence="2">
    <location>
        <begin position="19"/>
        <end position="73"/>
    </location>
</feature>
<gene>
    <name evidence="3" type="ORF">FRC54_04505</name>
</gene>
<name>A0A6N7IXX2_9FIRM</name>
<protein>
    <submittedName>
        <fullName evidence="3">HigA family addiction module antidote protein</fullName>
    </submittedName>
</protein>
<dbReference type="InterPro" id="IPR001387">
    <property type="entry name" value="Cro/C1-type_HTH"/>
</dbReference>
<dbReference type="InterPro" id="IPR013430">
    <property type="entry name" value="Toxin_antidote_HigA"/>
</dbReference>
<dbReference type="GO" id="GO:0003677">
    <property type="term" value="F:DNA binding"/>
    <property type="evidence" value="ECO:0007669"/>
    <property type="project" value="UniProtKB-KW"/>
</dbReference>
<organism evidence="3 4">
    <name type="scientific">Candidatus Weimeria bifida</name>
    <dbReference type="NCBI Taxonomy" id="2599074"/>
    <lineage>
        <taxon>Bacteria</taxon>
        <taxon>Bacillati</taxon>
        <taxon>Bacillota</taxon>
        <taxon>Clostridia</taxon>
        <taxon>Lachnospirales</taxon>
        <taxon>Lachnospiraceae</taxon>
        <taxon>Candidatus Weimeria</taxon>
    </lineage>
</organism>
<comment type="caution">
    <text evidence="3">The sequence shown here is derived from an EMBL/GenBank/DDBJ whole genome shotgun (WGS) entry which is preliminary data.</text>
</comment>
<dbReference type="Pfam" id="PF01381">
    <property type="entry name" value="HTH_3"/>
    <property type="match status" value="1"/>
</dbReference>
<dbReference type="Proteomes" id="UP000460257">
    <property type="component" value="Unassembled WGS sequence"/>
</dbReference>
<dbReference type="AlphaFoldDB" id="A0A6N7IXX2"/>
<dbReference type="NCBIfam" id="TIGR02607">
    <property type="entry name" value="antidote_HigA"/>
    <property type="match status" value="1"/>
</dbReference>
<dbReference type="EMBL" id="VOGC01000004">
    <property type="protein sequence ID" value="MQN01195.1"/>
    <property type="molecule type" value="Genomic_DNA"/>
</dbReference>
<dbReference type="Gene3D" id="1.10.260.40">
    <property type="entry name" value="lambda repressor-like DNA-binding domains"/>
    <property type="match status" value="1"/>
</dbReference>
<dbReference type="PANTHER" id="PTHR36924:SF1">
    <property type="entry name" value="ANTITOXIN HIGA-1"/>
    <property type="match status" value="1"/>
</dbReference>